<dbReference type="OrthoDB" id="3983163at2759"/>
<proteinExistence type="predicted"/>
<organism evidence="2 3">
    <name type="scientific">Endocarpon pusillum</name>
    <dbReference type="NCBI Taxonomy" id="364733"/>
    <lineage>
        <taxon>Eukaryota</taxon>
        <taxon>Fungi</taxon>
        <taxon>Dikarya</taxon>
        <taxon>Ascomycota</taxon>
        <taxon>Pezizomycotina</taxon>
        <taxon>Eurotiomycetes</taxon>
        <taxon>Chaetothyriomycetidae</taxon>
        <taxon>Verrucariales</taxon>
        <taxon>Verrucariaceae</taxon>
        <taxon>Endocarpon</taxon>
    </lineage>
</organism>
<name>A0A8H7E2Y4_9EURO</name>
<comment type="caution">
    <text evidence="2">The sequence shown here is derived from an EMBL/GenBank/DDBJ whole genome shotgun (WGS) entry which is preliminary data.</text>
</comment>
<evidence type="ECO:0000256" key="1">
    <source>
        <dbReference type="SAM" id="MobiDB-lite"/>
    </source>
</evidence>
<protein>
    <submittedName>
        <fullName evidence="2">Uncharacterized protein</fullName>
    </submittedName>
</protein>
<sequence>MAPPEQRFPVSTLSQRVHGQLDTSGNLRSRKLPRDFDLKRDCQLMELVQYSCTPWQDMISLRLEGKRQQCWPVVRLFRRCGQGEKVFHVETTAWEGEGAWHGKPSIKKRTNTTGSATPATPRDLFANYGSYFWSKQG</sequence>
<dbReference type="Pfam" id="PF11093">
    <property type="entry name" value="Mitochondr_Som1"/>
    <property type="match status" value="1"/>
</dbReference>
<feature type="compositionally biased region" description="Polar residues" evidence="1">
    <location>
        <begin position="9"/>
        <end position="26"/>
    </location>
</feature>
<dbReference type="GO" id="GO:0042720">
    <property type="term" value="C:mitochondrial inner membrane peptidase complex"/>
    <property type="evidence" value="ECO:0007669"/>
    <property type="project" value="InterPro"/>
</dbReference>
<evidence type="ECO:0000313" key="3">
    <source>
        <dbReference type="Proteomes" id="UP000606974"/>
    </source>
</evidence>
<accession>A0A8H7E2Y4</accession>
<feature type="region of interest" description="Disordered" evidence="1">
    <location>
        <begin position="1"/>
        <end position="26"/>
    </location>
</feature>
<gene>
    <name evidence="2" type="ORF">GJ744_002038</name>
</gene>
<keyword evidence="3" id="KW-1185">Reference proteome</keyword>
<dbReference type="EMBL" id="JAACFV010000132">
    <property type="protein sequence ID" value="KAF7504611.1"/>
    <property type="molecule type" value="Genomic_DNA"/>
</dbReference>
<feature type="region of interest" description="Disordered" evidence="1">
    <location>
        <begin position="99"/>
        <end position="119"/>
    </location>
</feature>
<reference evidence="2" key="1">
    <citation type="submission" date="2020-02" db="EMBL/GenBank/DDBJ databases">
        <authorList>
            <person name="Palmer J.M."/>
        </authorList>
    </citation>
    <scope>NUCLEOTIDE SEQUENCE</scope>
    <source>
        <strain evidence="2">EPUS1.4</strain>
        <tissue evidence="2">Thallus</tissue>
    </source>
</reference>
<dbReference type="InterPro" id="IPR024645">
    <property type="entry name" value="Mitochondr_Som1"/>
</dbReference>
<evidence type="ECO:0000313" key="2">
    <source>
        <dbReference type="EMBL" id="KAF7504611.1"/>
    </source>
</evidence>
<dbReference type="Proteomes" id="UP000606974">
    <property type="component" value="Unassembled WGS sequence"/>
</dbReference>
<dbReference type="AlphaFoldDB" id="A0A8H7E2Y4"/>